<evidence type="ECO:0000313" key="2">
    <source>
        <dbReference type="Proteomes" id="UP000593567"/>
    </source>
</evidence>
<comment type="caution">
    <text evidence="1">The sequence shown here is derived from an EMBL/GenBank/DDBJ whole genome shotgun (WGS) entry which is preliminary data.</text>
</comment>
<sequence length="79" mass="8538">MKIGACGEGGRVGACSVTCGGARTEKIQNCETKNIQGHHSGTVNHCTGSSYRKRRCNTQYCPYTSAKQLHWGEGGNNYQ</sequence>
<keyword evidence="2" id="KW-1185">Reference proteome</keyword>
<name>A0A7J7K9F4_BUGNE</name>
<proteinExistence type="predicted"/>
<dbReference type="EMBL" id="VXIV02000989">
    <property type="protein sequence ID" value="KAF6034835.1"/>
    <property type="molecule type" value="Genomic_DNA"/>
</dbReference>
<dbReference type="AlphaFoldDB" id="A0A7J7K9F4"/>
<dbReference type="OrthoDB" id="5989160at2759"/>
<reference evidence="1" key="1">
    <citation type="submission" date="2020-06" db="EMBL/GenBank/DDBJ databases">
        <title>Draft genome of Bugula neritina, a colonial animal packing powerful symbionts and potential medicines.</title>
        <authorList>
            <person name="Rayko M."/>
        </authorList>
    </citation>
    <scope>NUCLEOTIDE SEQUENCE [LARGE SCALE GENOMIC DNA]</scope>
    <source>
        <strain evidence="1">Kwan_BN1</strain>
    </source>
</reference>
<accession>A0A7J7K9F4</accession>
<organism evidence="1 2">
    <name type="scientific">Bugula neritina</name>
    <name type="common">Brown bryozoan</name>
    <name type="synonym">Sertularia neritina</name>
    <dbReference type="NCBI Taxonomy" id="10212"/>
    <lineage>
        <taxon>Eukaryota</taxon>
        <taxon>Metazoa</taxon>
        <taxon>Spiralia</taxon>
        <taxon>Lophotrochozoa</taxon>
        <taxon>Bryozoa</taxon>
        <taxon>Gymnolaemata</taxon>
        <taxon>Cheilostomatida</taxon>
        <taxon>Flustrina</taxon>
        <taxon>Buguloidea</taxon>
        <taxon>Bugulidae</taxon>
        <taxon>Bugula</taxon>
    </lineage>
</organism>
<dbReference type="Proteomes" id="UP000593567">
    <property type="component" value="Unassembled WGS sequence"/>
</dbReference>
<evidence type="ECO:0000313" key="1">
    <source>
        <dbReference type="EMBL" id="KAF6034835.1"/>
    </source>
</evidence>
<gene>
    <name evidence="1" type="ORF">EB796_006866</name>
</gene>
<protein>
    <submittedName>
        <fullName evidence="1">Uncharacterized protein</fullName>
    </submittedName>
</protein>